<keyword evidence="2" id="KW-1185">Reference proteome</keyword>
<organism evidence="1 2">
    <name type="scientific">Phytophthora lilii</name>
    <dbReference type="NCBI Taxonomy" id="2077276"/>
    <lineage>
        <taxon>Eukaryota</taxon>
        <taxon>Sar</taxon>
        <taxon>Stramenopiles</taxon>
        <taxon>Oomycota</taxon>
        <taxon>Peronosporomycetes</taxon>
        <taxon>Peronosporales</taxon>
        <taxon>Peronosporaceae</taxon>
        <taxon>Phytophthora</taxon>
    </lineage>
</organism>
<proteinExistence type="predicted"/>
<sequence length="158" mass="17296">MSRKMRSLDGTDDATLLGRLLADGKLDEMKKCAPGQEATVLAGVKVAAEAEEVLHPSIGKNGLRERLSVLLWLRANRDFREVIADTDPFETTNVDTENFGLPPEEIKEAAAKEVLLVDEQVVYENIGLSWDERELATPGNVVSKDVDDTETTKGSSVL</sequence>
<evidence type="ECO:0000313" key="2">
    <source>
        <dbReference type="Proteomes" id="UP001165083"/>
    </source>
</evidence>
<comment type="caution">
    <text evidence="1">The sequence shown here is derived from an EMBL/GenBank/DDBJ whole genome shotgun (WGS) entry which is preliminary data.</text>
</comment>
<dbReference type="EMBL" id="BSXW01001823">
    <property type="protein sequence ID" value="GMF39347.1"/>
    <property type="molecule type" value="Genomic_DNA"/>
</dbReference>
<name>A0A9W6XIP9_9STRA</name>
<gene>
    <name evidence="1" type="ORF">Plil01_001628700</name>
</gene>
<dbReference type="Proteomes" id="UP001165083">
    <property type="component" value="Unassembled WGS sequence"/>
</dbReference>
<protein>
    <submittedName>
        <fullName evidence="1">Unnamed protein product</fullName>
    </submittedName>
</protein>
<dbReference type="AlphaFoldDB" id="A0A9W6XIP9"/>
<reference evidence="1" key="1">
    <citation type="submission" date="2023-04" db="EMBL/GenBank/DDBJ databases">
        <title>Phytophthora lilii NBRC 32176.</title>
        <authorList>
            <person name="Ichikawa N."/>
            <person name="Sato H."/>
            <person name="Tonouchi N."/>
        </authorList>
    </citation>
    <scope>NUCLEOTIDE SEQUENCE</scope>
    <source>
        <strain evidence="1">NBRC 32176</strain>
    </source>
</reference>
<accession>A0A9W6XIP9</accession>
<evidence type="ECO:0000313" key="1">
    <source>
        <dbReference type="EMBL" id="GMF39347.1"/>
    </source>
</evidence>